<evidence type="ECO:0000313" key="3">
    <source>
        <dbReference type="EMBL" id="RJF86843.1"/>
    </source>
</evidence>
<reference evidence="3 4" key="1">
    <citation type="submission" date="2018-09" db="EMBL/GenBank/DDBJ databases">
        <authorList>
            <person name="Zhu H."/>
        </authorList>
    </citation>
    <scope>NUCLEOTIDE SEQUENCE [LARGE SCALE GENOMIC DNA]</scope>
    <source>
        <strain evidence="3 4">K1W22B-8</strain>
    </source>
</reference>
<dbReference type="PANTHER" id="PTHR35174:SF3">
    <property type="entry name" value="BLL7171 PROTEIN"/>
    <property type="match status" value="1"/>
</dbReference>
<comment type="caution">
    <text evidence="3">The sequence shown here is derived from an EMBL/GenBank/DDBJ whole genome shotgun (WGS) entry which is preliminary data.</text>
</comment>
<sequence length="118" mass="12596">MQYLLMLYSDEAGWHRLTAPEQKQWMAAYQAYTGALASAGALRGGSHLASPRTAVTVRVAGGRTQVLDGPFIETKEQLAGYFIIEAPDLDDALAWAARCPAASHGVIEVRAIGTPPSP</sequence>
<accession>A0A418WA05</accession>
<dbReference type="InterPro" id="IPR011008">
    <property type="entry name" value="Dimeric_a/b-barrel"/>
</dbReference>
<dbReference type="EMBL" id="QYUK01000011">
    <property type="protein sequence ID" value="RJF86843.1"/>
    <property type="molecule type" value="Genomic_DNA"/>
</dbReference>
<comment type="similarity">
    <text evidence="1">Belongs to the YciI family.</text>
</comment>
<protein>
    <submittedName>
        <fullName evidence="3">YciI family protein</fullName>
    </submittedName>
</protein>
<dbReference type="PANTHER" id="PTHR35174">
    <property type="entry name" value="BLL7171 PROTEIN-RELATED"/>
    <property type="match status" value="1"/>
</dbReference>
<dbReference type="Gene3D" id="3.30.70.1060">
    <property type="entry name" value="Dimeric alpha+beta barrel"/>
    <property type="match status" value="1"/>
</dbReference>
<name>A0A418WA05_9PROT</name>
<proteinExistence type="inferred from homology"/>
<dbReference type="AlphaFoldDB" id="A0A418WA05"/>
<dbReference type="InterPro" id="IPR005545">
    <property type="entry name" value="YCII"/>
</dbReference>
<feature type="domain" description="YCII-related" evidence="2">
    <location>
        <begin position="1"/>
        <end position="112"/>
    </location>
</feature>
<dbReference type="Pfam" id="PF03795">
    <property type="entry name" value="YCII"/>
    <property type="match status" value="1"/>
</dbReference>
<organism evidence="3 4">
    <name type="scientific">Oleomonas cavernae</name>
    <dbReference type="NCBI Taxonomy" id="2320859"/>
    <lineage>
        <taxon>Bacteria</taxon>
        <taxon>Pseudomonadati</taxon>
        <taxon>Pseudomonadota</taxon>
        <taxon>Alphaproteobacteria</taxon>
        <taxon>Acetobacterales</taxon>
        <taxon>Acetobacteraceae</taxon>
        <taxon>Oleomonas</taxon>
    </lineage>
</organism>
<dbReference type="Proteomes" id="UP000284605">
    <property type="component" value="Unassembled WGS sequence"/>
</dbReference>
<gene>
    <name evidence="3" type="ORF">D3874_07285</name>
</gene>
<evidence type="ECO:0000313" key="4">
    <source>
        <dbReference type="Proteomes" id="UP000284605"/>
    </source>
</evidence>
<evidence type="ECO:0000259" key="2">
    <source>
        <dbReference type="Pfam" id="PF03795"/>
    </source>
</evidence>
<dbReference type="RefSeq" id="WP_119777488.1">
    <property type="nucleotide sequence ID" value="NZ_QYUK01000011.1"/>
</dbReference>
<evidence type="ECO:0000256" key="1">
    <source>
        <dbReference type="ARBA" id="ARBA00007689"/>
    </source>
</evidence>
<dbReference type="OrthoDB" id="9807535at2"/>
<keyword evidence="4" id="KW-1185">Reference proteome</keyword>
<dbReference type="SUPFAM" id="SSF54909">
    <property type="entry name" value="Dimeric alpha+beta barrel"/>
    <property type="match status" value="1"/>
</dbReference>